<sequence>MIKARMSEVAILIGQPLEKIKRGMSMRSGLKIKKVVMRGGLKFLRVKLNPPHPAPSHCHP</sequence>
<reference evidence="1" key="1">
    <citation type="submission" date="2015-12" db="EMBL/GenBank/DDBJ databases">
        <title>Gene expression during late stages of embryo sac development: a critical building block for successful pollen-pistil interactions.</title>
        <authorList>
            <person name="Liu Y."/>
            <person name="Joly V."/>
            <person name="Sabar M."/>
            <person name="Matton D.P."/>
        </authorList>
    </citation>
    <scope>NUCLEOTIDE SEQUENCE</scope>
</reference>
<name>A0A0V0HNI7_SOLCH</name>
<accession>A0A0V0HNI7</accession>
<dbReference type="EMBL" id="GEDG01017717">
    <property type="protein sequence ID" value="JAP21417.1"/>
    <property type="molecule type" value="Transcribed_RNA"/>
</dbReference>
<protein>
    <submittedName>
        <fullName evidence="1">Putative ovule protein</fullName>
    </submittedName>
</protein>
<organism evidence="1">
    <name type="scientific">Solanum chacoense</name>
    <name type="common">Chaco potato</name>
    <dbReference type="NCBI Taxonomy" id="4108"/>
    <lineage>
        <taxon>Eukaryota</taxon>
        <taxon>Viridiplantae</taxon>
        <taxon>Streptophyta</taxon>
        <taxon>Embryophyta</taxon>
        <taxon>Tracheophyta</taxon>
        <taxon>Spermatophyta</taxon>
        <taxon>Magnoliopsida</taxon>
        <taxon>eudicotyledons</taxon>
        <taxon>Gunneridae</taxon>
        <taxon>Pentapetalae</taxon>
        <taxon>asterids</taxon>
        <taxon>lamiids</taxon>
        <taxon>Solanales</taxon>
        <taxon>Solanaceae</taxon>
        <taxon>Solanoideae</taxon>
        <taxon>Solaneae</taxon>
        <taxon>Solanum</taxon>
    </lineage>
</organism>
<dbReference type="EMBL" id="GEDG01028384">
    <property type="protein sequence ID" value="JAP13215.1"/>
    <property type="molecule type" value="Transcribed_RNA"/>
</dbReference>
<proteinExistence type="predicted"/>
<evidence type="ECO:0000313" key="1">
    <source>
        <dbReference type="EMBL" id="JAP21417.1"/>
    </source>
</evidence>
<dbReference type="AlphaFoldDB" id="A0A0V0HNI7"/>